<dbReference type="Gene3D" id="3.40.50.150">
    <property type="entry name" value="Vaccinia Virus protein VP39"/>
    <property type="match status" value="1"/>
</dbReference>
<sequence length="244" mass="28060">MIPRHLYEKFHQKTTFQEKLINVKNFTYRIILGVINSHISSFSNKTILDIGCGAGTISLYLANQGANIIGIDISRKAIDSCKKSAKALKLKDRTQFICNTIEQIKFRRKFDLIICSEIIEHIPNDKAFLKRVYKLLKNNGLLILSTPSINAPLYKIGLAQNFDKQVGHIRRYSKKQISDLVKKSGFTIEKVKLTEGVLRNFFFLTRFGWFIKFFRGIISDIVTVIDNFLIRPLGESQIFIVARK</sequence>
<dbReference type="PANTHER" id="PTHR43861">
    <property type="entry name" value="TRANS-ACONITATE 2-METHYLTRANSFERASE-RELATED"/>
    <property type="match status" value="1"/>
</dbReference>
<name>A0A1G1VNS0_9BACT</name>
<dbReference type="Proteomes" id="UP000177324">
    <property type="component" value="Unassembled WGS sequence"/>
</dbReference>
<proteinExistence type="predicted"/>
<comment type="caution">
    <text evidence="2">The sequence shown here is derived from an EMBL/GenBank/DDBJ whole genome shotgun (WGS) entry which is preliminary data.</text>
</comment>
<evidence type="ECO:0000259" key="1">
    <source>
        <dbReference type="Pfam" id="PF13847"/>
    </source>
</evidence>
<dbReference type="CDD" id="cd02440">
    <property type="entry name" value="AdoMet_MTases"/>
    <property type="match status" value="1"/>
</dbReference>
<dbReference type="AlphaFoldDB" id="A0A1G1VNS0"/>
<dbReference type="STRING" id="1797589.A2784_04215"/>
<feature type="domain" description="Methyltransferase" evidence="1">
    <location>
        <begin position="43"/>
        <end position="155"/>
    </location>
</feature>
<gene>
    <name evidence="2" type="ORF">A2784_04215</name>
</gene>
<dbReference type="SUPFAM" id="SSF53335">
    <property type="entry name" value="S-adenosyl-L-methionine-dependent methyltransferases"/>
    <property type="match status" value="1"/>
</dbReference>
<protein>
    <recommendedName>
        <fullName evidence="1">Methyltransferase domain-containing protein</fullName>
    </recommendedName>
</protein>
<organism evidence="2 3">
    <name type="scientific">Candidatus Chisholmbacteria bacterium RIFCSPHIGHO2_01_FULL_48_12</name>
    <dbReference type="NCBI Taxonomy" id="1797589"/>
    <lineage>
        <taxon>Bacteria</taxon>
        <taxon>Candidatus Chisholmiibacteriota</taxon>
    </lineage>
</organism>
<evidence type="ECO:0000313" key="2">
    <source>
        <dbReference type="EMBL" id="OGY17025.1"/>
    </source>
</evidence>
<evidence type="ECO:0000313" key="3">
    <source>
        <dbReference type="Proteomes" id="UP000177324"/>
    </source>
</evidence>
<reference evidence="2 3" key="1">
    <citation type="journal article" date="2016" name="Nat. Commun.">
        <title>Thousands of microbial genomes shed light on interconnected biogeochemical processes in an aquifer system.</title>
        <authorList>
            <person name="Anantharaman K."/>
            <person name="Brown C.T."/>
            <person name="Hug L.A."/>
            <person name="Sharon I."/>
            <person name="Castelle C.J."/>
            <person name="Probst A.J."/>
            <person name="Thomas B.C."/>
            <person name="Singh A."/>
            <person name="Wilkins M.J."/>
            <person name="Karaoz U."/>
            <person name="Brodie E.L."/>
            <person name="Williams K.H."/>
            <person name="Hubbard S.S."/>
            <person name="Banfield J.F."/>
        </authorList>
    </citation>
    <scope>NUCLEOTIDE SEQUENCE [LARGE SCALE GENOMIC DNA]</scope>
</reference>
<dbReference type="InterPro" id="IPR025714">
    <property type="entry name" value="Methyltranfer_dom"/>
</dbReference>
<dbReference type="Pfam" id="PF13847">
    <property type="entry name" value="Methyltransf_31"/>
    <property type="match status" value="1"/>
</dbReference>
<accession>A0A1G1VNS0</accession>
<dbReference type="EMBL" id="MHCH01000035">
    <property type="protein sequence ID" value="OGY17025.1"/>
    <property type="molecule type" value="Genomic_DNA"/>
</dbReference>
<dbReference type="InterPro" id="IPR029063">
    <property type="entry name" value="SAM-dependent_MTases_sf"/>
</dbReference>